<dbReference type="PANTHER" id="PTHR18919:SF156">
    <property type="entry name" value="ACETYL-COA ACETYLTRANSFERASE, MITOCHONDRIAL"/>
    <property type="match status" value="1"/>
</dbReference>
<feature type="active site" description="Proton acceptor" evidence="6">
    <location>
        <position position="346"/>
    </location>
</feature>
<dbReference type="InterPro" id="IPR002155">
    <property type="entry name" value="Thiolase"/>
</dbReference>
<dbReference type="Proteomes" id="UP000198785">
    <property type="component" value="Unassembled WGS sequence"/>
</dbReference>
<dbReference type="InterPro" id="IPR020616">
    <property type="entry name" value="Thiolase_N"/>
</dbReference>
<keyword evidence="4" id="KW-0630">Potassium</keyword>
<dbReference type="CDD" id="cd00751">
    <property type="entry name" value="thiolase"/>
    <property type="match status" value="1"/>
</dbReference>
<evidence type="ECO:0000256" key="3">
    <source>
        <dbReference type="ARBA" id="ARBA00022723"/>
    </source>
</evidence>
<dbReference type="InterPro" id="IPR020613">
    <property type="entry name" value="Thiolase_CS"/>
</dbReference>
<dbReference type="Pfam" id="PF00108">
    <property type="entry name" value="Thiolase_N"/>
    <property type="match status" value="1"/>
</dbReference>
<feature type="domain" description="Thiolase C-terminal" evidence="9">
    <location>
        <begin position="267"/>
        <end position="388"/>
    </location>
</feature>
<dbReference type="InterPro" id="IPR020617">
    <property type="entry name" value="Thiolase_C"/>
</dbReference>
<evidence type="ECO:0000313" key="11">
    <source>
        <dbReference type="Proteomes" id="UP000198785"/>
    </source>
</evidence>
<feature type="domain" description="Thiolase N-terminal" evidence="8">
    <location>
        <begin position="4"/>
        <end position="259"/>
    </location>
</feature>
<evidence type="ECO:0000256" key="5">
    <source>
        <dbReference type="ARBA" id="ARBA00023315"/>
    </source>
</evidence>
<evidence type="ECO:0000256" key="4">
    <source>
        <dbReference type="ARBA" id="ARBA00022958"/>
    </source>
</evidence>
<feature type="active site" description="Acyl-thioester intermediate" evidence="6">
    <location>
        <position position="88"/>
    </location>
</feature>
<dbReference type="GO" id="GO:0003985">
    <property type="term" value="F:acetyl-CoA C-acetyltransferase activity"/>
    <property type="evidence" value="ECO:0007669"/>
    <property type="project" value="TreeGrafter"/>
</dbReference>
<dbReference type="STRING" id="683125.SAMN05660206_106129"/>
<evidence type="ECO:0000256" key="7">
    <source>
        <dbReference type="RuleBase" id="RU003557"/>
    </source>
</evidence>
<evidence type="ECO:0000256" key="1">
    <source>
        <dbReference type="ARBA" id="ARBA00010982"/>
    </source>
</evidence>
<dbReference type="AlphaFoldDB" id="A0A1I6TG71"/>
<dbReference type="NCBIfam" id="TIGR01930">
    <property type="entry name" value="AcCoA-C-Actrans"/>
    <property type="match status" value="1"/>
</dbReference>
<keyword evidence="2 7" id="KW-0808">Transferase</keyword>
<dbReference type="Gene3D" id="3.40.47.10">
    <property type="match status" value="2"/>
</dbReference>
<organism evidence="10 11">
    <name type="scientific">Sphingobacterium wenxiniae</name>
    <dbReference type="NCBI Taxonomy" id="683125"/>
    <lineage>
        <taxon>Bacteria</taxon>
        <taxon>Pseudomonadati</taxon>
        <taxon>Bacteroidota</taxon>
        <taxon>Sphingobacteriia</taxon>
        <taxon>Sphingobacteriales</taxon>
        <taxon>Sphingobacteriaceae</taxon>
        <taxon>Sphingobacterium</taxon>
    </lineage>
</organism>
<evidence type="ECO:0000313" key="10">
    <source>
        <dbReference type="EMBL" id="SFS88156.1"/>
    </source>
</evidence>
<comment type="similarity">
    <text evidence="1 7">Belongs to the thiolase-like superfamily. Thiolase family.</text>
</comment>
<dbReference type="Pfam" id="PF02803">
    <property type="entry name" value="Thiolase_C"/>
    <property type="match status" value="1"/>
</dbReference>
<protein>
    <submittedName>
        <fullName evidence="10">Acetyl-CoA C-acetyltransferase</fullName>
    </submittedName>
</protein>
<dbReference type="OrthoDB" id="9764892at2"/>
<sequence length="393" mass="42172">MKEVFIVSAKRTPIGGLLGSLSEYSATQLGAITIQNTYESISLNPEWIDSVYMGNVLSAGIGQSPARQSSIFSKIPNTKDATTINKVCSSGMKATILGAQQIQIGVDEIVVTGGMESMSNVPHYAYLRKGTKLGGLNFTDGMIKDGLWDVYNDFHMGSAAELGVKKYGLTREQLDNYALQSYKKAQEATEQGKFKSEIVPIQIRKNAENIIVNKDEDIYKLVPEKVSLLKPAFETNGNLTAANSSNLNDGAAVLLLASKEAVNKYNLKPLAKIVSYADAAQAPEWFTTSPSLAITKALKQANLSLTDVDFFEINEAYASVILSNQQILDFDLNKVNVYGGAVALGHPIGASGARIIVTLLNVLQQEKGKYGVAAICNGGGGSSAIVIENINFN</sequence>
<evidence type="ECO:0000256" key="2">
    <source>
        <dbReference type="ARBA" id="ARBA00022679"/>
    </source>
</evidence>
<keyword evidence="5 7" id="KW-0012">Acyltransferase</keyword>
<evidence type="ECO:0000259" key="9">
    <source>
        <dbReference type="Pfam" id="PF02803"/>
    </source>
</evidence>
<proteinExistence type="inferred from homology"/>
<keyword evidence="11" id="KW-1185">Reference proteome</keyword>
<reference evidence="10 11" key="1">
    <citation type="submission" date="2016-10" db="EMBL/GenBank/DDBJ databases">
        <authorList>
            <person name="de Groot N.N."/>
        </authorList>
    </citation>
    <scope>NUCLEOTIDE SEQUENCE [LARGE SCALE GENOMIC DNA]</scope>
    <source>
        <strain evidence="10 11">DSM 22789</strain>
    </source>
</reference>
<dbReference type="GO" id="GO:0006635">
    <property type="term" value="P:fatty acid beta-oxidation"/>
    <property type="evidence" value="ECO:0007669"/>
    <property type="project" value="TreeGrafter"/>
</dbReference>
<dbReference type="EMBL" id="FOZZ01000006">
    <property type="protein sequence ID" value="SFS88156.1"/>
    <property type="molecule type" value="Genomic_DNA"/>
</dbReference>
<feature type="active site" description="Proton acceptor" evidence="6">
    <location>
        <position position="376"/>
    </location>
</feature>
<accession>A0A1I6TG71</accession>
<gene>
    <name evidence="10" type="ORF">SAMN05660206_106129</name>
</gene>
<dbReference type="PIRSF" id="PIRSF000429">
    <property type="entry name" value="Ac-CoA_Ac_transf"/>
    <property type="match status" value="1"/>
</dbReference>
<dbReference type="PROSITE" id="PS00737">
    <property type="entry name" value="THIOLASE_2"/>
    <property type="match status" value="1"/>
</dbReference>
<dbReference type="FunFam" id="3.40.47.10:FF:000007">
    <property type="entry name" value="acetyl-CoA acetyltransferase, mitochondrial"/>
    <property type="match status" value="1"/>
</dbReference>
<dbReference type="PANTHER" id="PTHR18919">
    <property type="entry name" value="ACETYL-COA C-ACYLTRANSFERASE"/>
    <property type="match status" value="1"/>
</dbReference>
<dbReference type="GO" id="GO:0046872">
    <property type="term" value="F:metal ion binding"/>
    <property type="evidence" value="ECO:0007669"/>
    <property type="project" value="UniProtKB-KW"/>
</dbReference>
<dbReference type="RefSeq" id="WP_093365615.1">
    <property type="nucleotide sequence ID" value="NZ_FOZZ01000006.1"/>
</dbReference>
<evidence type="ECO:0000256" key="6">
    <source>
        <dbReference type="PIRSR" id="PIRSR000429-1"/>
    </source>
</evidence>
<dbReference type="InterPro" id="IPR016039">
    <property type="entry name" value="Thiolase-like"/>
</dbReference>
<dbReference type="SUPFAM" id="SSF53901">
    <property type="entry name" value="Thiolase-like"/>
    <property type="match status" value="2"/>
</dbReference>
<name>A0A1I6TG71_9SPHI</name>
<evidence type="ECO:0000259" key="8">
    <source>
        <dbReference type="Pfam" id="PF00108"/>
    </source>
</evidence>
<keyword evidence="3" id="KW-0479">Metal-binding</keyword>